<evidence type="ECO:0000313" key="2">
    <source>
        <dbReference type="Proteomes" id="UP000030129"/>
    </source>
</evidence>
<protein>
    <submittedName>
        <fullName evidence="1">Uncharacterized protein</fullName>
    </submittedName>
</protein>
<name>A0A0A2LIG5_9FLAO</name>
<dbReference type="Proteomes" id="UP000030129">
    <property type="component" value="Unassembled WGS sequence"/>
</dbReference>
<reference evidence="1 2" key="1">
    <citation type="submission" date="2013-09" db="EMBL/GenBank/DDBJ databases">
        <authorList>
            <person name="Zeng Z."/>
            <person name="Chen C."/>
        </authorList>
    </citation>
    <scope>NUCLEOTIDE SEQUENCE [LARGE SCALE GENOMIC DNA]</scope>
    <source>
        <strain evidence="1 2">F44-8</strain>
    </source>
</reference>
<keyword evidence="2" id="KW-1185">Reference proteome</keyword>
<dbReference type="RefSeq" id="WP_035134693.1">
    <property type="nucleotide sequence ID" value="NZ_JRLV01000015.1"/>
</dbReference>
<evidence type="ECO:0000313" key="1">
    <source>
        <dbReference type="EMBL" id="KGO79659.1"/>
    </source>
</evidence>
<dbReference type="STRING" id="1406840.Q763_12470"/>
<sequence length="133" mass="15295">MLSGFIELSSGQIFTIKWKGYDEIIKLTLNELAGLSPKATSKNLINRLKSHIPPQGFNERYEMGWGFIDSLEHKTICRRLEVCSLCDDEQQLFWAAVERGYSKLLQSCDEYMHLQPQYVKDLLDFKTGTGLTN</sequence>
<gene>
    <name evidence="1" type="ORF">Q763_12470</name>
</gene>
<accession>A0A0A2LIG5</accession>
<dbReference type="AlphaFoldDB" id="A0A0A2LIG5"/>
<dbReference type="EMBL" id="JRLV01000015">
    <property type="protein sequence ID" value="KGO79659.1"/>
    <property type="molecule type" value="Genomic_DNA"/>
</dbReference>
<proteinExistence type="predicted"/>
<comment type="caution">
    <text evidence="1">The sequence shown here is derived from an EMBL/GenBank/DDBJ whole genome shotgun (WGS) entry which is preliminary data.</text>
</comment>
<organism evidence="1 2">
    <name type="scientific">Flavobacterium beibuense F44-8</name>
    <dbReference type="NCBI Taxonomy" id="1406840"/>
    <lineage>
        <taxon>Bacteria</taxon>
        <taxon>Pseudomonadati</taxon>
        <taxon>Bacteroidota</taxon>
        <taxon>Flavobacteriia</taxon>
        <taxon>Flavobacteriales</taxon>
        <taxon>Flavobacteriaceae</taxon>
        <taxon>Flavobacterium</taxon>
    </lineage>
</organism>